<reference evidence="2 3" key="1">
    <citation type="submission" date="2016-09" db="EMBL/GenBank/DDBJ databases">
        <authorList>
            <person name="Capua I."/>
            <person name="De Benedictis P."/>
            <person name="Joannis T."/>
            <person name="Lombin L.H."/>
            <person name="Cattoli G."/>
        </authorList>
    </citation>
    <scope>NUCLEOTIDE SEQUENCE [LARGE SCALE GENOMIC DNA]</scope>
    <source>
        <strain evidence="2 3">ISLP-3</strain>
    </source>
</reference>
<dbReference type="EMBL" id="FMYH01000002">
    <property type="protein sequence ID" value="SDC36260.1"/>
    <property type="molecule type" value="Genomic_DNA"/>
</dbReference>
<evidence type="ECO:0000256" key="1">
    <source>
        <dbReference type="SAM" id="MobiDB-lite"/>
    </source>
</evidence>
<sequence length="148" mass="15463">MSGRMPTWEMSVASLIGLVIVAGCSGSTAAPTAAPGDREGPLAQLLGDAEGARDQEYYDKIGVRSENLIAECMTAEGFEYLPRDLTGTVTVATDEDLADQNTEAWVATNGYGISTAMDTVRESAQSAAAVTAPLSTRSTPKKMPSTRA</sequence>
<dbReference type="AlphaFoldDB" id="A0A1G6KYV3"/>
<proteinExistence type="predicted"/>
<keyword evidence="3" id="KW-1185">Reference proteome</keyword>
<feature type="region of interest" description="Disordered" evidence="1">
    <location>
        <begin position="124"/>
        <end position="148"/>
    </location>
</feature>
<dbReference type="STRING" id="1814289.SAMN05216410_1724"/>
<name>A0A1G6KYV3_9MICO</name>
<evidence type="ECO:0000313" key="3">
    <source>
        <dbReference type="Proteomes" id="UP000199039"/>
    </source>
</evidence>
<organism evidence="2 3">
    <name type="scientific">Sanguibacter gelidistatuariae</name>
    <dbReference type="NCBI Taxonomy" id="1814289"/>
    <lineage>
        <taxon>Bacteria</taxon>
        <taxon>Bacillati</taxon>
        <taxon>Actinomycetota</taxon>
        <taxon>Actinomycetes</taxon>
        <taxon>Micrococcales</taxon>
        <taxon>Sanguibacteraceae</taxon>
        <taxon>Sanguibacter</taxon>
    </lineage>
</organism>
<feature type="compositionally biased region" description="Polar residues" evidence="1">
    <location>
        <begin position="124"/>
        <end position="138"/>
    </location>
</feature>
<dbReference type="Proteomes" id="UP000199039">
    <property type="component" value="Unassembled WGS sequence"/>
</dbReference>
<evidence type="ECO:0000313" key="2">
    <source>
        <dbReference type="EMBL" id="SDC36260.1"/>
    </source>
</evidence>
<gene>
    <name evidence="2" type="ORF">SAMN05216410_1724</name>
</gene>
<dbReference type="PROSITE" id="PS51257">
    <property type="entry name" value="PROKAR_LIPOPROTEIN"/>
    <property type="match status" value="1"/>
</dbReference>
<protein>
    <submittedName>
        <fullName evidence="2">Uncharacterized protein</fullName>
    </submittedName>
</protein>
<accession>A0A1G6KYV3</accession>